<dbReference type="EMBL" id="VSRR010038534">
    <property type="protein sequence ID" value="MPC74248.1"/>
    <property type="molecule type" value="Genomic_DNA"/>
</dbReference>
<evidence type="ECO:0000313" key="2">
    <source>
        <dbReference type="Proteomes" id="UP000324222"/>
    </source>
</evidence>
<dbReference type="AlphaFoldDB" id="A0A5B7HZW5"/>
<keyword evidence="2" id="KW-1185">Reference proteome</keyword>
<name>A0A5B7HZW5_PORTR</name>
<sequence>MVHGGGVGCGLVPLISPPVLVVASSVSPSLDVLSQALETSKPLSPPTQSMKGMTIIPIREEIITSEEMAVRVCQVDPGRCCRSKDKGNMANMKLKSKAGLSTLRQKAVDVCLLVNGRGEGHVTLGPFLN</sequence>
<protein>
    <submittedName>
        <fullName evidence="1">Uncharacterized protein</fullName>
    </submittedName>
</protein>
<proteinExistence type="predicted"/>
<comment type="caution">
    <text evidence="1">The sequence shown here is derived from an EMBL/GenBank/DDBJ whole genome shotgun (WGS) entry which is preliminary data.</text>
</comment>
<reference evidence="1 2" key="1">
    <citation type="submission" date="2019-05" db="EMBL/GenBank/DDBJ databases">
        <title>Another draft genome of Portunus trituberculatus and its Hox gene families provides insights of decapod evolution.</title>
        <authorList>
            <person name="Jeong J.-H."/>
            <person name="Song I."/>
            <person name="Kim S."/>
            <person name="Choi T."/>
            <person name="Kim D."/>
            <person name="Ryu S."/>
            <person name="Kim W."/>
        </authorList>
    </citation>
    <scope>NUCLEOTIDE SEQUENCE [LARGE SCALE GENOMIC DNA]</scope>
    <source>
        <tissue evidence="1">Muscle</tissue>
    </source>
</reference>
<accession>A0A5B7HZW5</accession>
<gene>
    <name evidence="1" type="ORF">E2C01_068602</name>
</gene>
<evidence type="ECO:0000313" key="1">
    <source>
        <dbReference type="EMBL" id="MPC74248.1"/>
    </source>
</evidence>
<dbReference type="Proteomes" id="UP000324222">
    <property type="component" value="Unassembled WGS sequence"/>
</dbReference>
<organism evidence="1 2">
    <name type="scientific">Portunus trituberculatus</name>
    <name type="common">Swimming crab</name>
    <name type="synonym">Neptunus trituberculatus</name>
    <dbReference type="NCBI Taxonomy" id="210409"/>
    <lineage>
        <taxon>Eukaryota</taxon>
        <taxon>Metazoa</taxon>
        <taxon>Ecdysozoa</taxon>
        <taxon>Arthropoda</taxon>
        <taxon>Crustacea</taxon>
        <taxon>Multicrustacea</taxon>
        <taxon>Malacostraca</taxon>
        <taxon>Eumalacostraca</taxon>
        <taxon>Eucarida</taxon>
        <taxon>Decapoda</taxon>
        <taxon>Pleocyemata</taxon>
        <taxon>Brachyura</taxon>
        <taxon>Eubrachyura</taxon>
        <taxon>Portunoidea</taxon>
        <taxon>Portunidae</taxon>
        <taxon>Portuninae</taxon>
        <taxon>Portunus</taxon>
    </lineage>
</organism>